<dbReference type="InterPro" id="IPR013154">
    <property type="entry name" value="ADH-like_N"/>
</dbReference>
<dbReference type="Pfam" id="PF08240">
    <property type="entry name" value="ADH_N"/>
    <property type="match status" value="1"/>
</dbReference>
<evidence type="ECO:0000313" key="2">
    <source>
        <dbReference type="EMBL" id="GAG21469.1"/>
    </source>
</evidence>
<dbReference type="Gene3D" id="3.90.180.10">
    <property type="entry name" value="Medium-chain alcohol dehydrogenases, catalytic domain"/>
    <property type="match status" value="1"/>
</dbReference>
<dbReference type="EMBL" id="BARS01035695">
    <property type="protein sequence ID" value="GAG21469.1"/>
    <property type="molecule type" value="Genomic_DNA"/>
</dbReference>
<comment type="caution">
    <text evidence="2">The sequence shown here is derived from an EMBL/GenBank/DDBJ whole genome shotgun (WGS) entry which is preliminary data.</text>
</comment>
<reference evidence="2" key="1">
    <citation type="journal article" date="2014" name="Front. Microbiol.">
        <title>High frequency of phylogenetically diverse reductive dehalogenase-homologous genes in deep subseafloor sedimentary metagenomes.</title>
        <authorList>
            <person name="Kawai M."/>
            <person name="Futagami T."/>
            <person name="Toyoda A."/>
            <person name="Takaki Y."/>
            <person name="Nishi S."/>
            <person name="Hori S."/>
            <person name="Arai W."/>
            <person name="Tsubouchi T."/>
            <person name="Morono Y."/>
            <person name="Uchiyama I."/>
            <person name="Ito T."/>
            <person name="Fujiyama A."/>
            <person name="Inagaki F."/>
            <person name="Takami H."/>
        </authorList>
    </citation>
    <scope>NUCLEOTIDE SEQUENCE</scope>
    <source>
        <strain evidence="2">Expedition CK06-06</strain>
    </source>
</reference>
<dbReference type="PANTHER" id="PTHR11695:SF648">
    <property type="entry name" value="ZINC-BINDING OXIDOREDUCTASE"/>
    <property type="match status" value="1"/>
</dbReference>
<protein>
    <recommendedName>
        <fullName evidence="1">Enoyl reductase (ER) domain-containing protein</fullName>
    </recommendedName>
</protein>
<gene>
    <name evidence="2" type="ORF">S01H1_54968</name>
</gene>
<proteinExistence type="predicted"/>
<dbReference type="CDD" id="cd08267">
    <property type="entry name" value="MDR1"/>
    <property type="match status" value="1"/>
</dbReference>
<evidence type="ECO:0000259" key="1">
    <source>
        <dbReference type="SMART" id="SM00829"/>
    </source>
</evidence>
<organism evidence="2">
    <name type="scientific">marine sediment metagenome</name>
    <dbReference type="NCBI Taxonomy" id="412755"/>
    <lineage>
        <taxon>unclassified sequences</taxon>
        <taxon>metagenomes</taxon>
        <taxon>ecological metagenomes</taxon>
    </lineage>
</organism>
<dbReference type="SUPFAM" id="SSF50129">
    <property type="entry name" value="GroES-like"/>
    <property type="match status" value="1"/>
</dbReference>
<dbReference type="InterPro" id="IPR050700">
    <property type="entry name" value="YIM1/Zinc_Alcohol_DH_Fams"/>
</dbReference>
<dbReference type="SMART" id="SM00829">
    <property type="entry name" value="PKS_ER"/>
    <property type="match status" value="1"/>
</dbReference>
<dbReference type="InterPro" id="IPR020843">
    <property type="entry name" value="ER"/>
</dbReference>
<dbReference type="InterPro" id="IPR013149">
    <property type="entry name" value="ADH-like_C"/>
</dbReference>
<accession>X0VSU2</accession>
<name>X0VSU2_9ZZZZ</name>
<dbReference type="AlphaFoldDB" id="X0VSU2"/>
<dbReference type="PANTHER" id="PTHR11695">
    <property type="entry name" value="ALCOHOL DEHYDROGENASE RELATED"/>
    <property type="match status" value="1"/>
</dbReference>
<feature type="domain" description="Enoyl reductase (ER)" evidence="1">
    <location>
        <begin position="5"/>
        <end position="162"/>
    </location>
</feature>
<sequence>MTILGQELAGEIEAVGKDVRLFAEGDEVFAATGFGLGAYAEYKCLPEVSEDGVLATKPNNMTYEEAAAVPVGGLEALHFLRRGNIQSGQKVLINGAGGSIGTVAVQLAKYYGAEVTGVDSTGKLDMLRSIGADQVIDYTQEDFTKSGETYDVIFDVVGKSSFSRS</sequence>
<dbReference type="SUPFAM" id="SSF51735">
    <property type="entry name" value="NAD(P)-binding Rossmann-fold domains"/>
    <property type="match status" value="1"/>
</dbReference>
<dbReference type="InterPro" id="IPR011032">
    <property type="entry name" value="GroES-like_sf"/>
</dbReference>
<dbReference type="GO" id="GO:0016491">
    <property type="term" value="F:oxidoreductase activity"/>
    <property type="evidence" value="ECO:0007669"/>
    <property type="project" value="InterPro"/>
</dbReference>
<feature type="non-terminal residue" evidence="2">
    <location>
        <position position="165"/>
    </location>
</feature>
<dbReference type="Pfam" id="PF00107">
    <property type="entry name" value="ADH_zinc_N"/>
    <property type="match status" value="1"/>
</dbReference>
<dbReference type="Gene3D" id="3.40.50.720">
    <property type="entry name" value="NAD(P)-binding Rossmann-like Domain"/>
    <property type="match status" value="1"/>
</dbReference>
<dbReference type="InterPro" id="IPR036291">
    <property type="entry name" value="NAD(P)-bd_dom_sf"/>
</dbReference>